<evidence type="ECO:0000313" key="2">
    <source>
        <dbReference type="Proteomes" id="UP000486602"/>
    </source>
</evidence>
<name>A0A7K3WW68_9FLAO</name>
<dbReference type="InterPro" id="IPR027961">
    <property type="entry name" value="DUF4442"/>
</dbReference>
<dbReference type="Gene3D" id="3.10.129.10">
    <property type="entry name" value="Hotdog Thioesterase"/>
    <property type="match status" value="1"/>
</dbReference>
<reference evidence="1 2" key="1">
    <citation type="submission" date="2020-02" db="EMBL/GenBank/DDBJ databases">
        <title>Out from the shadows clarifying the taxonomy of the family Cryomorphaceae and related taxa by utilizing the GTDB taxonomic framework.</title>
        <authorList>
            <person name="Bowman J.P."/>
        </authorList>
    </citation>
    <scope>NUCLEOTIDE SEQUENCE [LARGE SCALE GENOMIC DNA]</scope>
    <source>
        <strain evidence="1 2">QSSC 1-22</strain>
    </source>
</reference>
<gene>
    <name evidence="1" type="ORF">G3O08_20540</name>
</gene>
<keyword evidence="2" id="KW-1185">Reference proteome</keyword>
<comment type="caution">
    <text evidence="1">The sequence shown here is derived from an EMBL/GenBank/DDBJ whole genome shotgun (WGS) entry which is preliminary data.</text>
</comment>
<accession>A0A7K3WW68</accession>
<dbReference type="EMBL" id="JAAGVY010000105">
    <property type="protein sequence ID" value="NEN25883.1"/>
    <property type="molecule type" value="Genomic_DNA"/>
</dbReference>
<dbReference type="Proteomes" id="UP000486602">
    <property type="component" value="Unassembled WGS sequence"/>
</dbReference>
<proteinExistence type="predicted"/>
<dbReference type="SUPFAM" id="SSF54637">
    <property type="entry name" value="Thioesterase/thiol ester dehydrase-isomerase"/>
    <property type="match status" value="1"/>
</dbReference>
<dbReference type="AlphaFoldDB" id="A0A7K3WW68"/>
<dbReference type="InterPro" id="IPR029069">
    <property type="entry name" value="HotDog_dom_sf"/>
</dbReference>
<dbReference type="RefSeq" id="WP_163287325.1">
    <property type="nucleotide sequence ID" value="NZ_JAAGVY010000105.1"/>
</dbReference>
<dbReference type="Pfam" id="PF14539">
    <property type="entry name" value="DUF4442"/>
    <property type="match status" value="1"/>
</dbReference>
<evidence type="ECO:0000313" key="1">
    <source>
        <dbReference type="EMBL" id="NEN25883.1"/>
    </source>
</evidence>
<protein>
    <submittedName>
        <fullName evidence="1">DUF4442 domain-containing protein</fullName>
    </submittedName>
</protein>
<organism evidence="1 2">
    <name type="scientific">Cryomorpha ignava</name>
    <dbReference type="NCBI Taxonomy" id="101383"/>
    <lineage>
        <taxon>Bacteria</taxon>
        <taxon>Pseudomonadati</taxon>
        <taxon>Bacteroidota</taxon>
        <taxon>Flavobacteriia</taxon>
        <taxon>Flavobacteriales</taxon>
        <taxon>Cryomorphaceae</taxon>
        <taxon>Cryomorpha</taxon>
    </lineage>
</organism>
<sequence length="169" mass="19235">MKVDLSKYLNEAQASKWALRKLNIALGFGIPFNKPHGIKITKVETNAVVTTIPLKRKNLNHIKGIHACGLATTAEFCSGLVLLRRLNPAKYRLIMQKIEVEYHYQAKHSCNARFELDDALFESEILAPLNKDGVAFYTCEIPVHDVKGNHVCTAYTRWQIKGWEKVRTK</sequence>